<dbReference type="Proteomes" id="UP001139011">
    <property type="component" value="Unassembled WGS sequence"/>
</dbReference>
<feature type="region of interest" description="Disordered" evidence="1">
    <location>
        <begin position="42"/>
        <end position="62"/>
    </location>
</feature>
<dbReference type="AlphaFoldDB" id="A0A9X1XAQ5"/>
<dbReference type="RefSeq" id="WP_248251496.1">
    <property type="nucleotide sequence ID" value="NZ_JAIWJX010000002.1"/>
</dbReference>
<protein>
    <recommendedName>
        <fullName evidence="4">DUF4025 domain-containing protein</fullName>
    </recommendedName>
</protein>
<proteinExistence type="predicted"/>
<organism evidence="2 3">
    <name type="scientific">Fictibacillus marinisediminis</name>
    <dbReference type="NCBI Taxonomy" id="2878389"/>
    <lineage>
        <taxon>Bacteria</taxon>
        <taxon>Bacillati</taxon>
        <taxon>Bacillota</taxon>
        <taxon>Bacilli</taxon>
        <taxon>Bacillales</taxon>
        <taxon>Fictibacillaceae</taxon>
        <taxon>Fictibacillus</taxon>
    </lineage>
</organism>
<evidence type="ECO:0008006" key="4">
    <source>
        <dbReference type="Google" id="ProtNLM"/>
    </source>
</evidence>
<reference evidence="2" key="1">
    <citation type="submission" date="2021-09" db="EMBL/GenBank/DDBJ databases">
        <title>Genome analysis of Fictibacillus sp. KIGAM418 isolated from marine sediment.</title>
        <authorList>
            <person name="Seo M.-J."/>
            <person name="Cho E.-S."/>
            <person name="Hwang C.Y."/>
        </authorList>
    </citation>
    <scope>NUCLEOTIDE SEQUENCE</scope>
    <source>
        <strain evidence="2">KIGAM418</strain>
    </source>
</reference>
<dbReference type="EMBL" id="JAIWJX010000002">
    <property type="protein sequence ID" value="MCK6255705.1"/>
    <property type="molecule type" value="Genomic_DNA"/>
</dbReference>
<evidence type="ECO:0000313" key="3">
    <source>
        <dbReference type="Proteomes" id="UP001139011"/>
    </source>
</evidence>
<feature type="compositionally biased region" description="Basic and acidic residues" evidence="1">
    <location>
        <begin position="52"/>
        <end position="62"/>
    </location>
</feature>
<accession>A0A9X1XAQ5</accession>
<sequence>MSEKETDYEGRKELYLDIDRMINEGMAGGSVAHEYDLKQISYSTEIGGQEEPPIRQDEKEKD</sequence>
<name>A0A9X1XAQ5_9BACL</name>
<keyword evidence="3" id="KW-1185">Reference proteome</keyword>
<comment type="caution">
    <text evidence="2">The sequence shown here is derived from an EMBL/GenBank/DDBJ whole genome shotgun (WGS) entry which is preliminary data.</text>
</comment>
<evidence type="ECO:0000313" key="2">
    <source>
        <dbReference type="EMBL" id="MCK6255705.1"/>
    </source>
</evidence>
<gene>
    <name evidence="2" type="ORF">LCY76_03590</name>
</gene>
<evidence type="ECO:0000256" key="1">
    <source>
        <dbReference type="SAM" id="MobiDB-lite"/>
    </source>
</evidence>